<dbReference type="GO" id="GO:0019005">
    <property type="term" value="C:SCF ubiquitin ligase complex"/>
    <property type="evidence" value="ECO:0007669"/>
    <property type="project" value="TreeGrafter"/>
</dbReference>
<dbReference type="Proteomes" id="UP001142489">
    <property type="component" value="Unassembled WGS sequence"/>
</dbReference>
<dbReference type="OrthoDB" id="1107553at2759"/>
<dbReference type="PROSITE" id="PS51114">
    <property type="entry name" value="FBA"/>
    <property type="match status" value="1"/>
</dbReference>
<feature type="compositionally biased region" description="Pro residues" evidence="1">
    <location>
        <begin position="8"/>
        <end position="28"/>
    </location>
</feature>
<dbReference type="GO" id="GO:0061630">
    <property type="term" value="F:ubiquitin protein ligase activity"/>
    <property type="evidence" value="ECO:0007669"/>
    <property type="project" value="TreeGrafter"/>
</dbReference>
<accession>A0A9Q0X6D3</accession>
<dbReference type="PANTHER" id="PTHR12125">
    <property type="entry name" value="F-BOX ONLY PROTEIN 6-LIKE PROTEIN"/>
    <property type="match status" value="1"/>
</dbReference>
<dbReference type="GO" id="GO:0036503">
    <property type="term" value="P:ERAD pathway"/>
    <property type="evidence" value="ECO:0007669"/>
    <property type="project" value="TreeGrafter"/>
</dbReference>
<gene>
    <name evidence="3" type="ORF">JRQ81_011676</name>
</gene>
<dbReference type="Pfam" id="PF04300">
    <property type="entry name" value="FBA"/>
    <property type="match status" value="1"/>
</dbReference>
<dbReference type="SMART" id="SM01198">
    <property type="entry name" value="FBA"/>
    <property type="match status" value="1"/>
</dbReference>
<evidence type="ECO:0000313" key="3">
    <source>
        <dbReference type="EMBL" id="KAJ7304147.1"/>
    </source>
</evidence>
<dbReference type="EMBL" id="JAPFRF010000023">
    <property type="protein sequence ID" value="KAJ7304147.1"/>
    <property type="molecule type" value="Genomic_DNA"/>
</dbReference>
<dbReference type="InterPro" id="IPR039752">
    <property type="entry name" value="F-box_only"/>
</dbReference>
<dbReference type="PANTHER" id="PTHR12125:SF1">
    <property type="entry name" value="F-BOX ONLY PROTEIN 50"/>
    <property type="match status" value="1"/>
</dbReference>
<dbReference type="InterPro" id="IPR008979">
    <property type="entry name" value="Galactose-bd-like_sf"/>
</dbReference>
<keyword evidence="4" id="KW-1185">Reference proteome</keyword>
<feature type="region of interest" description="Disordered" evidence="1">
    <location>
        <begin position="1"/>
        <end position="51"/>
    </location>
</feature>
<evidence type="ECO:0000313" key="4">
    <source>
        <dbReference type="Proteomes" id="UP001142489"/>
    </source>
</evidence>
<name>A0A9Q0X6D3_9SAUR</name>
<sequence>MASQHQRPQPPPTPPAPEPSTERPPPPFFEARRELSRRGVPWPPEGSDERWQALQPFERNLLRNPNPEGVNISEPAPPCLPQTPCKPLDSAGIFKGWQVSVEPVPSKNKGAPSARYSWRVKQQRVDLLAEGLWEALLDLHQPNITVMDWYENSNWALSTYELHVQLLGSDPAVVITEFHYVAPTKEEDDRESKNWRHVSHVFADYGPGVRYVHFLHKTMEADTPAGLLRTRATDSSVSVQLWD</sequence>
<feature type="domain" description="FBA" evidence="2">
    <location>
        <begin position="51"/>
        <end position="241"/>
    </location>
</feature>
<dbReference type="Gene3D" id="2.60.120.260">
    <property type="entry name" value="Galactose-binding domain-like"/>
    <property type="match status" value="1"/>
</dbReference>
<reference evidence="3" key="1">
    <citation type="journal article" date="2023" name="DNA Res.">
        <title>Chromosome-level genome assembly of Phrynocephalus forsythii using third-generation DNA sequencing and Hi-C analysis.</title>
        <authorList>
            <person name="Qi Y."/>
            <person name="Zhao W."/>
            <person name="Zhao Y."/>
            <person name="Niu C."/>
            <person name="Cao S."/>
            <person name="Zhang Y."/>
        </authorList>
    </citation>
    <scope>NUCLEOTIDE SEQUENCE</scope>
    <source>
        <tissue evidence="3">Muscle</tissue>
    </source>
</reference>
<evidence type="ECO:0000259" key="2">
    <source>
        <dbReference type="PROSITE" id="PS51114"/>
    </source>
</evidence>
<dbReference type="InterPro" id="IPR007397">
    <property type="entry name" value="F-box-assoc_dom"/>
</dbReference>
<dbReference type="GO" id="GO:0005737">
    <property type="term" value="C:cytoplasm"/>
    <property type="evidence" value="ECO:0007669"/>
    <property type="project" value="TreeGrafter"/>
</dbReference>
<dbReference type="AlphaFoldDB" id="A0A9Q0X6D3"/>
<dbReference type="GO" id="GO:0006516">
    <property type="term" value="P:glycoprotein catabolic process"/>
    <property type="evidence" value="ECO:0007669"/>
    <property type="project" value="TreeGrafter"/>
</dbReference>
<proteinExistence type="predicted"/>
<dbReference type="SUPFAM" id="SSF49785">
    <property type="entry name" value="Galactose-binding domain-like"/>
    <property type="match status" value="1"/>
</dbReference>
<dbReference type="GO" id="GO:0031146">
    <property type="term" value="P:SCF-dependent proteasomal ubiquitin-dependent protein catabolic process"/>
    <property type="evidence" value="ECO:0007669"/>
    <property type="project" value="TreeGrafter"/>
</dbReference>
<dbReference type="FunFam" id="2.60.120.260:FF:000012">
    <property type="entry name" value="F-box only protein 2"/>
    <property type="match status" value="1"/>
</dbReference>
<comment type="caution">
    <text evidence="3">The sequence shown here is derived from an EMBL/GenBank/DDBJ whole genome shotgun (WGS) entry which is preliminary data.</text>
</comment>
<evidence type="ECO:0000256" key="1">
    <source>
        <dbReference type="SAM" id="MobiDB-lite"/>
    </source>
</evidence>
<protein>
    <recommendedName>
        <fullName evidence="2">FBA domain-containing protein</fullName>
    </recommendedName>
</protein>
<organism evidence="3 4">
    <name type="scientific">Phrynocephalus forsythii</name>
    <dbReference type="NCBI Taxonomy" id="171643"/>
    <lineage>
        <taxon>Eukaryota</taxon>
        <taxon>Metazoa</taxon>
        <taxon>Chordata</taxon>
        <taxon>Craniata</taxon>
        <taxon>Vertebrata</taxon>
        <taxon>Euteleostomi</taxon>
        <taxon>Lepidosauria</taxon>
        <taxon>Squamata</taxon>
        <taxon>Bifurcata</taxon>
        <taxon>Unidentata</taxon>
        <taxon>Episquamata</taxon>
        <taxon>Toxicofera</taxon>
        <taxon>Iguania</taxon>
        <taxon>Acrodonta</taxon>
        <taxon>Agamidae</taxon>
        <taxon>Agaminae</taxon>
        <taxon>Phrynocephalus</taxon>
    </lineage>
</organism>